<dbReference type="PIRSF" id="PIRSF006221">
    <property type="entry name" value="Ketosamine-3-kinase"/>
    <property type="match status" value="1"/>
</dbReference>
<dbReference type="InterPro" id="IPR011009">
    <property type="entry name" value="Kinase-like_dom_sf"/>
</dbReference>
<dbReference type="KEGG" id="ccap:AES38_04990"/>
<dbReference type="SUPFAM" id="SSF56112">
    <property type="entry name" value="Protein kinase-like (PK-like)"/>
    <property type="match status" value="1"/>
</dbReference>
<dbReference type="RefSeq" id="WP_053774045.1">
    <property type="nucleotide sequence ID" value="NZ_CP012573.1"/>
</dbReference>
<dbReference type="PANTHER" id="PTHR12149:SF8">
    <property type="entry name" value="PROTEIN-RIBULOSAMINE 3-KINASE"/>
    <property type="match status" value="1"/>
</dbReference>
<dbReference type="GO" id="GO:0016301">
    <property type="term" value="F:kinase activity"/>
    <property type="evidence" value="ECO:0007669"/>
    <property type="project" value="UniProtKB-UniRule"/>
</dbReference>
<accession>A0AAE6XQ35</accession>
<protein>
    <submittedName>
        <fullName evidence="2">Phosphotransferase</fullName>
    </submittedName>
</protein>
<dbReference type="Pfam" id="PF03881">
    <property type="entry name" value="Fructosamin_kin"/>
    <property type="match status" value="1"/>
</dbReference>
<sequence>MTAAGGDGRDRGAFRKERADAPRGFFEAEAAGLAWLAEAEPDGGARVVRVLDVVPGRIDLERLETARPTREAARALGTALAATHAAGAPAFGSPPPGLDGPAFIGRQPLSVRAPEDAAASEGWGAWYARERVLPYLRRAVDAGNATAAQASDVERACGLAADGRFDDQAPPARIHGDLWAGNVQWTDDGAVLIDPAAHGGHRETDLAMLALFGCPGLDDLLGAYADTGSLAAGWRDRVPLHQLHPLAVHAASHGPSYGDALHDAARAVLRM</sequence>
<evidence type="ECO:0000313" key="2">
    <source>
        <dbReference type="EMBL" id="QIS44494.1"/>
    </source>
</evidence>
<comment type="similarity">
    <text evidence="1">Belongs to the fructosamine kinase family.</text>
</comment>
<keyword evidence="1" id="KW-0418">Kinase</keyword>
<dbReference type="InterPro" id="IPR016477">
    <property type="entry name" value="Fructo-/Ketosamine-3-kinase"/>
</dbReference>
<proteinExistence type="inferred from homology"/>
<dbReference type="Proteomes" id="UP000503164">
    <property type="component" value="Chromosome"/>
</dbReference>
<organism evidence="2 3">
    <name type="scientific">Clavibacter capsici</name>
    <dbReference type="NCBI Taxonomy" id="1874630"/>
    <lineage>
        <taxon>Bacteria</taxon>
        <taxon>Bacillati</taxon>
        <taxon>Actinomycetota</taxon>
        <taxon>Actinomycetes</taxon>
        <taxon>Micrococcales</taxon>
        <taxon>Microbacteriaceae</taxon>
        <taxon>Clavibacter</taxon>
    </lineage>
</organism>
<dbReference type="PANTHER" id="PTHR12149">
    <property type="entry name" value="FRUCTOSAMINE 3 KINASE-RELATED PROTEIN"/>
    <property type="match status" value="1"/>
</dbReference>
<keyword evidence="3" id="KW-1185">Reference proteome</keyword>
<name>A0AAE6XQ35_9MICO</name>
<keyword evidence="1" id="KW-0808">Transferase</keyword>
<reference evidence="2 3" key="1">
    <citation type="journal article" date="2020" name="Mol. Plant Pathol.">
        <title>Plasmid composition and the chpG gene determine the virulence level of Clavibacter capsici natural isolates in pepper.</title>
        <authorList>
            <person name="Hwang I.S."/>
            <person name="Lee H.M."/>
            <person name="Oh E.J."/>
            <person name="Lee S."/>
            <person name="Heu S."/>
            <person name="Oh C.S."/>
        </authorList>
    </citation>
    <scope>NUCLEOTIDE SEQUENCE [LARGE SCALE GENOMIC DNA]</scope>
    <source>
        <strain evidence="2 3">1101</strain>
    </source>
</reference>
<dbReference type="Gene3D" id="3.30.200.20">
    <property type="entry name" value="Phosphorylase Kinase, domain 1"/>
    <property type="match status" value="1"/>
</dbReference>
<dbReference type="Gene3D" id="1.20.1270.240">
    <property type="match status" value="1"/>
</dbReference>
<gene>
    <name evidence="2" type="ORF">GW570_04990</name>
</gene>
<dbReference type="AlphaFoldDB" id="A0AAE6XQ35"/>
<evidence type="ECO:0000256" key="1">
    <source>
        <dbReference type="PIRNR" id="PIRNR006221"/>
    </source>
</evidence>
<dbReference type="EMBL" id="CP048049">
    <property type="protein sequence ID" value="QIS44494.1"/>
    <property type="molecule type" value="Genomic_DNA"/>
</dbReference>
<dbReference type="Gene3D" id="1.10.510.10">
    <property type="entry name" value="Transferase(Phosphotransferase) domain 1"/>
    <property type="match status" value="1"/>
</dbReference>
<evidence type="ECO:0000313" key="3">
    <source>
        <dbReference type="Proteomes" id="UP000503164"/>
    </source>
</evidence>